<dbReference type="AlphaFoldDB" id="A0A9X3XCF7"/>
<accession>A0A9X3XCF7</accession>
<comment type="caution">
    <text evidence="2">The sequence shown here is derived from an EMBL/GenBank/DDBJ whole genome shotgun (WGS) entry which is preliminary data.</text>
</comment>
<organism evidence="2 3">
    <name type="scientific">Polyangium jinanense</name>
    <dbReference type="NCBI Taxonomy" id="2829994"/>
    <lineage>
        <taxon>Bacteria</taxon>
        <taxon>Pseudomonadati</taxon>
        <taxon>Myxococcota</taxon>
        <taxon>Polyangia</taxon>
        <taxon>Polyangiales</taxon>
        <taxon>Polyangiaceae</taxon>
        <taxon>Polyangium</taxon>
    </lineage>
</organism>
<evidence type="ECO:0000256" key="1">
    <source>
        <dbReference type="SAM" id="SignalP"/>
    </source>
</evidence>
<dbReference type="RefSeq" id="WP_272427649.1">
    <property type="nucleotide sequence ID" value="NZ_JAGTJJ010000066.1"/>
</dbReference>
<keyword evidence="1" id="KW-0732">Signal</keyword>
<evidence type="ECO:0000313" key="3">
    <source>
        <dbReference type="Proteomes" id="UP001151081"/>
    </source>
</evidence>
<proteinExistence type="predicted"/>
<name>A0A9X3XCF7_9BACT</name>
<feature type="chain" id="PRO_5040939298" description="Lipoprotein" evidence="1">
    <location>
        <begin position="23"/>
        <end position="295"/>
    </location>
</feature>
<dbReference type="Proteomes" id="UP001151081">
    <property type="component" value="Unassembled WGS sequence"/>
</dbReference>
<gene>
    <name evidence="2" type="ORF">KEG57_47215</name>
</gene>
<evidence type="ECO:0000313" key="2">
    <source>
        <dbReference type="EMBL" id="MDC3988149.1"/>
    </source>
</evidence>
<sequence>MRAYPVLGIVSSMAILFLSACGADEAPNETPDPGPSCAAILETEGTLGGASAAQAYCAGGMARMQSGDGWRISAEYQVTEDPADGTLSARFWGTGDVEEDQPVTPVTGIVEITSPDAPSDILCVGPNSTVTRGSTPDKAAFTLPSLTRLGACPGGEPTTDTVTASLHGDLTTGLTTELGGTLGGVALGGADGLSCTGNVCEVEFEVAGQRGLLEMKLHAPVGEGSFETTIDEAYLVYPFDQARVAFFCGGAASIVKGTIDGTRIDMDFTLATPSSLGSCPGAPFEGTLSARGVAP</sequence>
<feature type="signal peptide" evidence="1">
    <location>
        <begin position="1"/>
        <end position="22"/>
    </location>
</feature>
<dbReference type="PROSITE" id="PS51257">
    <property type="entry name" value="PROKAR_LIPOPROTEIN"/>
    <property type="match status" value="1"/>
</dbReference>
<protein>
    <recommendedName>
        <fullName evidence="4">Lipoprotein</fullName>
    </recommendedName>
</protein>
<reference evidence="2 3" key="1">
    <citation type="submission" date="2021-04" db="EMBL/GenBank/DDBJ databases">
        <title>Genome analysis of Polyangium sp.</title>
        <authorList>
            <person name="Li Y."/>
            <person name="Wang J."/>
        </authorList>
    </citation>
    <scope>NUCLEOTIDE SEQUENCE [LARGE SCALE GENOMIC DNA]</scope>
    <source>
        <strain evidence="2 3">SDU14</strain>
    </source>
</reference>
<dbReference type="EMBL" id="JAGTJJ010000066">
    <property type="protein sequence ID" value="MDC3988149.1"/>
    <property type="molecule type" value="Genomic_DNA"/>
</dbReference>
<evidence type="ECO:0008006" key="4">
    <source>
        <dbReference type="Google" id="ProtNLM"/>
    </source>
</evidence>
<keyword evidence="3" id="KW-1185">Reference proteome</keyword>